<evidence type="ECO:0000256" key="1">
    <source>
        <dbReference type="SAM" id="MobiDB-lite"/>
    </source>
</evidence>
<dbReference type="RefSeq" id="WP_067699549.1">
    <property type="nucleotide sequence ID" value="NZ_LLZH01000294.1"/>
</dbReference>
<dbReference type="OrthoDB" id="3401652at2"/>
<evidence type="ECO:0000256" key="2">
    <source>
        <dbReference type="SAM" id="SignalP"/>
    </source>
</evidence>
<feature type="region of interest" description="Disordered" evidence="1">
    <location>
        <begin position="83"/>
        <end position="108"/>
    </location>
</feature>
<reference evidence="3 4" key="1">
    <citation type="submission" date="2015-10" db="EMBL/GenBank/DDBJ databases">
        <authorList>
            <person name="Gilbert D.G."/>
        </authorList>
    </citation>
    <scope>NUCLEOTIDE SEQUENCE [LARGE SCALE GENOMIC DNA]</scope>
    <source>
        <strain evidence="3 4">NRRL B-16712</strain>
    </source>
</reference>
<keyword evidence="4" id="KW-1185">Reference proteome</keyword>
<comment type="caution">
    <text evidence="3">The sequence shown here is derived from an EMBL/GenBank/DDBJ whole genome shotgun (WGS) entry which is preliminary data.</text>
</comment>
<feature type="signal peptide" evidence="2">
    <location>
        <begin position="1"/>
        <end position="23"/>
    </location>
</feature>
<evidence type="ECO:0000313" key="3">
    <source>
        <dbReference type="EMBL" id="KUL27767.1"/>
    </source>
</evidence>
<accession>A0A101JJ66</accession>
<evidence type="ECO:0008006" key="5">
    <source>
        <dbReference type="Google" id="ProtNLM"/>
    </source>
</evidence>
<organism evidence="3 4">
    <name type="scientific">Actinoplanes awajinensis subsp. mycoplanecinus</name>
    <dbReference type="NCBI Taxonomy" id="135947"/>
    <lineage>
        <taxon>Bacteria</taxon>
        <taxon>Bacillati</taxon>
        <taxon>Actinomycetota</taxon>
        <taxon>Actinomycetes</taxon>
        <taxon>Micromonosporales</taxon>
        <taxon>Micromonosporaceae</taxon>
        <taxon>Actinoplanes</taxon>
    </lineage>
</organism>
<name>A0A101JJ66_9ACTN</name>
<dbReference type="EMBL" id="LLZH01000294">
    <property type="protein sequence ID" value="KUL27767.1"/>
    <property type="molecule type" value="Genomic_DNA"/>
</dbReference>
<keyword evidence="2" id="KW-0732">Signal</keyword>
<sequence length="187" mass="19965">MPKKFTLACALALGLLSGCSGNAPDSAPEVVSLQSPGGPVTVSSAATQAAPVIRPDTTFAEEARMQQPWMQCLKSRGVPMRTTEDGLLDLGGSGNSEETNGRLIARKPENEKACGKLRPVLAPELDEEKNPYYADDDDNYHKCLVAHGEPLIKKDGKWQPGPGWNDWTPDEAMGLACQAAAFDGKRG</sequence>
<proteinExistence type="predicted"/>
<feature type="chain" id="PRO_5038750026" description="Lipoprotein" evidence="2">
    <location>
        <begin position="24"/>
        <end position="187"/>
    </location>
</feature>
<dbReference type="Proteomes" id="UP000053244">
    <property type="component" value="Unassembled WGS sequence"/>
</dbReference>
<protein>
    <recommendedName>
        <fullName evidence="5">Lipoprotein</fullName>
    </recommendedName>
</protein>
<dbReference type="AlphaFoldDB" id="A0A101JJ66"/>
<gene>
    <name evidence="3" type="ORF">ADL15_33545</name>
</gene>
<evidence type="ECO:0000313" key="4">
    <source>
        <dbReference type="Proteomes" id="UP000053244"/>
    </source>
</evidence>
<dbReference type="PROSITE" id="PS51257">
    <property type="entry name" value="PROKAR_LIPOPROTEIN"/>
    <property type="match status" value="1"/>
</dbReference>